<evidence type="ECO:0000256" key="6">
    <source>
        <dbReference type="ARBA" id="ARBA00022691"/>
    </source>
</evidence>
<dbReference type="Gene3D" id="2.10.109.10">
    <property type="entry name" value="Umud Fragment, subunit A"/>
    <property type="match status" value="1"/>
</dbReference>
<evidence type="ECO:0000256" key="18">
    <source>
        <dbReference type="HAMAP-Rule" id="MF_00015"/>
    </source>
</evidence>
<evidence type="ECO:0000256" key="19">
    <source>
        <dbReference type="RuleBase" id="RU003991"/>
    </source>
</evidence>
<evidence type="ECO:0000259" key="22">
    <source>
        <dbReference type="Pfam" id="PF01726"/>
    </source>
</evidence>
<keyword evidence="5" id="KW-0808">Transferase</keyword>
<dbReference type="HAMAP" id="MF_00015">
    <property type="entry name" value="LexA"/>
    <property type="match status" value="1"/>
</dbReference>
<dbReference type="CDD" id="cd06529">
    <property type="entry name" value="S24_LexA-like"/>
    <property type="match status" value="1"/>
</dbReference>
<evidence type="ECO:0000256" key="9">
    <source>
        <dbReference type="ARBA" id="ARBA00022763"/>
    </source>
</evidence>
<evidence type="ECO:0000259" key="21">
    <source>
        <dbReference type="Pfam" id="PF01555"/>
    </source>
</evidence>
<evidence type="ECO:0000313" key="23">
    <source>
        <dbReference type="EMBL" id="PIV65074.1"/>
    </source>
</evidence>
<keyword evidence="9 18" id="KW-0227">DNA damage</keyword>
<evidence type="ECO:0000256" key="15">
    <source>
        <dbReference type="ARBA" id="ARBA00023204"/>
    </source>
</evidence>
<reference evidence="24" key="1">
    <citation type="submission" date="2017-09" db="EMBL/GenBank/DDBJ databases">
        <title>Depth-based differentiation of microbial function through sediment-hosted aquifers and enrichment of novel symbionts in the deep terrestrial subsurface.</title>
        <authorList>
            <person name="Probst A.J."/>
            <person name="Ladd B."/>
            <person name="Jarett J.K."/>
            <person name="Geller-Mcgrath D.E."/>
            <person name="Sieber C.M.K."/>
            <person name="Emerson J.B."/>
            <person name="Anantharaman K."/>
            <person name="Thomas B.C."/>
            <person name="Malmstrom R."/>
            <person name="Stieglmeier M."/>
            <person name="Klingl A."/>
            <person name="Woyke T."/>
            <person name="Ryan C.M."/>
            <person name="Banfield J.F."/>
        </authorList>
    </citation>
    <scope>NUCLEOTIDE SEQUENCE [LARGE SCALE GENOMIC DNA]</scope>
</reference>
<gene>
    <name evidence="18" type="primary">lexA</name>
    <name evidence="23" type="ORF">COS09_01465</name>
</gene>
<evidence type="ECO:0000256" key="7">
    <source>
        <dbReference type="ARBA" id="ARBA00022705"/>
    </source>
</evidence>
<comment type="subunit">
    <text evidence="18">Homodimer.</text>
</comment>
<dbReference type="InterPro" id="IPR036286">
    <property type="entry name" value="LexA/Signal_pep-like_sf"/>
</dbReference>
<dbReference type="Pfam" id="PF01726">
    <property type="entry name" value="LexA_DNA_bind"/>
    <property type="match status" value="1"/>
</dbReference>
<dbReference type="PROSITE" id="PS00093">
    <property type="entry name" value="N4_MTASE"/>
    <property type="match status" value="1"/>
</dbReference>
<comment type="caution">
    <text evidence="23">The sequence shown here is derived from an EMBL/GenBank/DDBJ whole genome shotgun (WGS) entry which is preliminary data.</text>
</comment>
<dbReference type="GO" id="GO:0015667">
    <property type="term" value="F:site-specific DNA-methyltransferase (cytosine-N4-specific) activity"/>
    <property type="evidence" value="ECO:0007669"/>
    <property type="project" value="UniProtKB-EC"/>
</dbReference>
<comment type="catalytic activity">
    <reaction evidence="18">
        <text>Hydrolysis of Ala-|-Gly bond in repressor LexA.</text>
        <dbReference type="EC" id="3.4.21.88"/>
    </reaction>
</comment>
<evidence type="ECO:0000256" key="4">
    <source>
        <dbReference type="ARBA" id="ARBA00022603"/>
    </source>
</evidence>
<dbReference type="PRINTS" id="PR00726">
    <property type="entry name" value="LEXASERPTASE"/>
</dbReference>
<feature type="DNA-binding region" description="H-T-H motif" evidence="18">
    <location>
        <begin position="45"/>
        <end position="65"/>
    </location>
</feature>
<dbReference type="Gene3D" id="1.10.10.10">
    <property type="entry name" value="Winged helix-like DNA-binding domain superfamily/Winged helix DNA-binding domain"/>
    <property type="match status" value="1"/>
</dbReference>
<comment type="function">
    <text evidence="18">Represses a number of genes involved in the response to DNA damage (SOS response), including recA and lexA. In the presence of single-stranded DNA, RecA interacts with LexA causing an autocatalytic cleavage which disrupts the DNA-binding part of LexA, leading to derepression of the SOS regulon and eventually DNA repair.</text>
</comment>
<dbReference type="GO" id="GO:0009432">
    <property type="term" value="P:SOS response"/>
    <property type="evidence" value="ECO:0007669"/>
    <property type="project" value="UniProtKB-UniRule"/>
</dbReference>
<dbReference type="GO" id="GO:0006281">
    <property type="term" value="P:DNA repair"/>
    <property type="evidence" value="ECO:0007669"/>
    <property type="project" value="UniProtKB-UniRule"/>
</dbReference>
<keyword evidence="4" id="KW-0489">Methyltransferase</keyword>
<dbReference type="PANTHER" id="PTHR33516:SF2">
    <property type="entry name" value="LEXA REPRESSOR-RELATED"/>
    <property type="match status" value="1"/>
</dbReference>
<evidence type="ECO:0000256" key="1">
    <source>
        <dbReference type="ARBA" id="ARBA00007484"/>
    </source>
</evidence>
<dbReference type="GO" id="GO:0003677">
    <property type="term" value="F:DNA binding"/>
    <property type="evidence" value="ECO:0007669"/>
    <property type="project" value="UniProtKB-UniRule"/>
</dbReference>
<dbReference type="InterPro" id="IPR017985">
    <property type="entry name" value="MeTrfase_CN4_CS"/>
</dbReference>
<dbReference type="NCBIfam" id="TIGR00498">
    <property type="entry name" value="lexA"/>
    <property type="match status" value="1"/>
</dbReference>
<keyword evidence="15 18" id="KW-0234">DNA repair</keyword>
<dbReference type="InterPro" id="IPR002941">
    <property type="entry name" value="DNA_methylase_N4/N6"/>
</dbReference>
<comment type="similarity">
    <text evidence="1 18 19">Belongs to the peptidase S24 family.</text>
</comment>
<keyword evidence="11 18" id="KW-0068">Autocatalytic cleavage</keyword>
<dbReference type="GO" id="GO:0032259">
    <property type="term" value="P:methylation"/>
    <property type="evidence" value="ECO:0007669"/>
    <property type="project" value="UniProtKB-KW"/>
</dbReference>
<keyword evidence="8" id="KW-0680">Restriction system</keyword>
<feature type="domain" description="DNA methylase N-4/N-6" evidence="21">
    <location>
        <begin position="215"/>
        <end position="312"/>
    </location>
</feature>
<dbReference type="InterPro" id="IPR050077">
    <property type="entry name" value="LexA_repressor"/>
</dbReference>
<comment type="similarity">
    <text evidence="2">Belongs to the N(4)/N(6)-methyltransferase family. N(4) subfamily.</text>
</comment>
<evidence type="ECO:0000259" key="20">
    <source>
        <dbReference type="Pfam" id="PF00717"/>
    </source>
</evidence>
<dbReference type="Gene3D" id="3.40.50.150">
    <property type="entry name" value="Vaccinia Virus protein VP39"/>
    <property type="match status" value="2"/>
</dbReference>
<dbReference type="GO" id="GO:0045892">
    <property type="term" value="P:negative regulation of DNA-templated transcription"/>
    <property type="evidence" value="ECO:0007669"/>
    <property type="project" value="UniProtKB-UniRule"/>
</dbReference>
<dbReference type="EC" id="3.4.21.88" evidence="18"/>
<comment type="catalytic activity">
    <reaction evidence="17">
        <text>a 2'-deoxycytidine in DNA + S-adenosyl-L-methionine = an N(4)-methyl-2'-deoxycytidine in DNA + S-adenosyl-L-homocysteine + H(+)</text>
        <dbReference type="Rhea" id="RHEA:16857"/>
        <dbReference type="Rhea" id="RHEA-COMP:11369"/>
        <dbReference type="Rhea" id="RHEA-COMP:13674"/>
        <dbReference type="ChEBI" id="CHEBI:15378"/>
        <dbReference type="ChEBI" id="CHEBI:57856"/>
        <dbReference type="ChEBI" id="CHEBI:59789"/>
        <dbReference type="ChEBI" id="CHEBI:85452"/>
        <dbReference type="ChEBI" id="CHEBI:137933"/>
        <dbReference type="EC" id="2.1.1.113"/>
    </reaction>
</comment>
<dbReference type="AlphaFoldDB" id="A0A2M7EBL9"/>
<evidence type="ECO:0000256" key="2">
    <source>
        <dbReference type="ARBA" id="ARBA00010203"/>
    </source>
</evidence>
<dbReference type="SUPFAM" id="SSF51306">
    <property type="entry name" value="LexA/Signal peptidase"/>
    <property type="match status" value="1"/>
</dbReference>
<feature type="site" description="Cleavage; by autolysis" evidence="18">
    <location>
        <begin position="102"/>
        <end position="103"/>
    </location>
</feature>
<feature type="active site" description="For autocatalytic cleavage activity" evidence="18">
    <location>
        <position position="138"/>
    </location>
</feature>
<keyword evidence="3 18" id="KW-0678">Repressor</keyword>
<keyword evidence="7 18" id="KW-0235">DNA replication</keyword>
<dbReference type="InterPro" id="IPR015927">
    <property type="entry name" value="Peptidase_S24_S26A/B/C"/>
</dbReference>
<dbReference type="InterPro" id="IPR006200">
    <property type="entry name" value="LexA"/>
</dbReference>
<keyword evidence="6" id="KW-0949">S-adenosyl-L-methionine</keyword>
<sequence>MDFLFIFYYTIVRNIKSISMITKRQKQVLDFITDYQERKEYAPSLDEIRKKFKLASVSTAHFHVSKLRDLGYLSKEKNKPRSIETLGRETMVKIPLLGTIAAGQPIEAIEVSDETIAVTKNEIGKSGNHYALRVQGNSMIDEGIFDGDIVVIRQQPVADDGQTVVAIINDNEATLKKIYREKDRFRLQPANPSLFPIYTKELEVRGVVVKIIRNFERQIEREKASDHKLQRRVDYSWDFNGAKTKPYTHGLHTYPAMFIPQVARRLLLNYSKKGNTICDIFCGSGTALIESRLLGRNSYGIDLNPLAISLAKVKTTPINPRLLSKEYIKLLTRVNKIKNTEVEKPHFKNLEFWFKDKVIIELAKIKKAIKEIKDKKIQNFFLVAFSETARKSSNTKRGEFKLVRIKKEDLEKYNPNVLEIFKQKSESNIKAMEEFYQDVDENTWTKIILGDSSKDNSIKENSIDCIVTSPPYGDSRTTVAYGQFSRLSAQWLDIFDNPDDASRVDNELLGGKAVKNLIYSLPSNYLSESLNKIAKKDEKRAKDVLSFFIGLNDCLSRAYKMLKPKKYFCVVIGNRLVKQVRIPTDFIIAELAQKIGFTCEDIFVRNIPGKRMPIKTSPTNIAGELEKTMTKESIVILRKN</sequence>
<name>A0A2M7EBL9_9BACT</name>
<evidence type="ECO:0000256" key="8">
    <source>
        <dbReference type="ARBA" id="ARBA00022747"/>
    </source>
</evidence>
<keyword evidence="12 18" id="KW-0805">Transcription regulation</keyword>
<dbReference type="InterPro" id="IPR029063">
    <property type="entry name" value="SAM-dependent_MTases_sf"/>
</dbReference>
<dbReference type="InterPro" id="IPR036390">
    <property type="entry name" value="WH_DNA-bd_sf"/>
</dbReference>
<organism evidence="23 24">
    <name type="scientific">Candidatus Nealsonbacteria bacterium CG01_land_8_20_14_3_00_12</name>
    <dbReference type="NCBI Taxonomy" id="1974697"/>
    <lineage>
        <taxon>Bacteria</taxon>
        <taxon>Candidatus Nealsoniibacteriota</taxon>
    </lineage>
</organism>
<evidence type="ECO:0000256" key="14">
    <source>
        <dbReference type="ARBA" id="ARBA00023163"/>
    </source>
</evidence>
<keyword evidence="13 18" id="KW-0238">DNA-binding</keyword>
<dbReference type="GO" id="GO:0006260">
    <property type="term" value="P:DNA replication"/>
    <property type="evidence" value="ECO:0007669"/>
    <property type="project" value="UniProtKB-UniRule"/>
</dbReference>
<evidence type="ECO:0000256" key="11">
    <source>
        <dbReference type="ARBA" id="ARBA00022813"/>
    </source>
</evidence>
<dbReference type="CDD" id="cd02440">
    <property type="entry name" value="AdoMet_MTases"/>
    <property type="match status" value="1"/>
</dbReference>
<dbReference type="Pfam" id="PF00717">
    <property type="entry name" value="Peptidase_S24"/>
    <property type="match status" value="1"/>
</dbReference>
<evidence type="ECO:0000256" key="10">
    <source>
        <dbReference type="ARBA" id="ARBA00022801"/>
    </source>
</evidence>
<evidence type="ECO:0000256" key="16">
    <source>
        <dbReference type="ARBA" id="ARBA00023236"/>
    </source>
</evidence>
<evidence type="ECO:0000256" key="17">
    <source>
        <dbReference type="ARBA" id="ARBA00049120"/>
    </source>
</evidence>
<dbReference type="GO" id="GO:0008170">
    <property type="term" value="F:N-methyltransferase activity"/>
    <property type="evidence" value="ECO:0007669"/>
    <property type="project" value="InterPro"/>
</dbReference>
<proteinExistence type="inferred from homology"/>
<dbReference type="GO" id="GO:0004252">
    <property type="term" value="F:serine-type endopeptidase activity"/>
    <property type="evidence" value="ECO:0007669"/>
    <property type="project" value="UniProtKB-UniRule"/>
</dbReference>
<evidence type="ECO:0000256" key="5">
    <source>
        <dbReference type="ARBA" id="ARBA00022679"/>
    </source>
</evidence>
<evidence type="ECO:0000256" key="3">
    <source>
        <dbReference type="ARBA" id="ARBA00022491"/>
    </source>
</evidence>
<keyword evidence="14 18" id="KW-0804">Transcription</keyword>
<evidence type="ECO:0000313" key="24">
    <source>
        <dbReference type="Proteomes" id="UP000230766"/>
    </source>
</evidence>
<evidence type="ECO:0000256" key="12">
    <source>
        <dbReference type="ARBA" id="ARBA00023015"/>
    </source>
</evidence>
<feature type="domain" description="LexA repressor DNA-binding" evidence="22">
    <location>
        <begin position="21"/>
        <end position="81"/>
    </location>
</feature>
<dbReference type="Proteomes" id="UP000230766">
    <property type="component" value="Unassembled WGS sequence"/>
</dbReference>
<keyword evidence="10 18" id="KW-0378">Hydrolase</keyword>
<dbReference type="PANTHER" id="PTHR33516">
    <property type="entry name" value="LEXA REPRESSOR"/>
    <property type="match status" value="1"/>
</dbReference>
<dbReference type="SUPFAM" id="SSF46785">
    <property type="entry name" value="Winged helix' DNA-binding domain"/>
    <property type="match status" value="1"/>
</dbReference>
<dbReference type="EMBL" id="PETJ01000037">
    <property type="protein sequence ID" value="PIV65074.1"/>
    <property type="molecule type" value="Genomic_DNA"/>
</dbReference>
<feature type="domain" description="Peptidase S24/S26A/S26B/S26C" evidence="20">
    <location>
        <begin position="95"/>
        <end position="209"/>
    </location>
</feature>
<dbReference type="GO" id="GO:0009307">
    <property type="term" value="P:DNA restriction-modification system"/>
    <property type="evidence" value="ECO:0007669"/>
    <property type="project" value="UniProtKB-KW"/>
</dbReference>
<accession>A0A2M7EBL9</accession>
<dbReference type="SUPFAM" id="SSF53335">
    <property type="entry name" value="S-adenosyl-L-methionine-dependent methyltransferases"/>
    <property type="match status" value="3"/>
</dbReference>
<dbReference type="InterPro" id="IPR039418">
    <property type="entry name" value="LexA-like"/>
</dbReference>
<keyword evidence="16 18" id="KW-0742">SOS response</keyword>
<dbReference type="InterPro" id="IPR006197">
    <property type="entry name" value="Peptidase_S24_LexA"/>
</dbReference>
<dbReference type="InterPro" id="IPR036388">
    <property type="entry name" value="WH-like_DNA-bd_sf"/>
</dbReference>
<evidence type="ECO:0000256" key="13">
    <source>
        <dbReference type="ARBA" id="ARBA00023125"/>
    </source>
</evidence>
<feature type="active site" description="For autocatalytic cleavage activity" evidence="18">
    <location>
        <position position="176"/>
    </location>
</feature>
<dbReference type="GO" id="GO:0006508">
    <property type="term" value="P:proteolysis"/>
    <property type="evidence" value="ECO:0007669"/>
    <property type="project" value="InterPro"/>
</dbReference>
<dbReference type="InterPro" id="IPR006199">
    <property type="entry name" value="LexA_DNA-bd_dom"/>
</dbReference>
<protein>
    <recommendedName>
        <fullName evidence="18">LexA repressor</fullName>
        <ecNumber evidence="18">3.4.21.88</ecNumber>
    </recommendedName>
</protein>
<dbReference type="Pfam" id="PF01555">
    <property type="entry name" value="N6_N4_Mtase"/>
    <property type="match status" value="1"/>
</dbReference>